<organism evidence="2 3">
    <name type="scientific">Calycina marina</name>
    <dbReference type="NCBI Taxonomy" id="1763456"/>
    <lineage>
        <taxon>Eukaryota</taxon>
        <taxon>Fungi</taxon>
        <taxon>Dikarya</taxon>
        <taxon>Ascomycota</taxon>
        <taxon>Pezizomycotina</taxon>
        <taxon>Leotiomycetes</taxon>
        <taxon>Helotiales</taxon>
        <taxon>Pezizellaceae</taxon>
        <taxon>Calycina</taxon>
    </lineage>
</organism>
<sequence length="227" mass="24971">MSSLMRSSSPTRRSSSWESGLFNVLLRFAWSSTMSKTSLLVASPLTSPAATTITLLPSLLLSLVLSSVICLSSTKTLVLPRTRARTALLYSKDQRQRYQHSNQAIYHQKSGPKRPYNWIDGGMRSWQELKKPTPPKINKDGSIRRPTSRKPRVSNARIEDSDVDLSNVEVLPEIDPAVLEVQALAKAEAERREAEGAAHAVDTAAYAAAAAKAKADNELEDLLSQLE</sequence>
<evidence type="ECO:0000313" key="2">
    <source>
        <dbReference type="EMBL" id="KAG9243342.1"/>
    </source>
</evidence>
<dbReference type="EMBL" id="MU253986">
    <property type="protein sequence ID" value="KAG9243342.1"/>
    <property type="molecule type" value="Genomic_DNA"/>
</dbReference>
<name>A0A9P8CE23_9HELO</name>
<keyword evidence="3" id="KW-1185">Reference proteome</keyword>
<reference evidence="2" key="1">
    <citation type="journal article" date="2021" name="IMA Fungus">
        <title>Genomic characterization of three marine fungi, including Emericellopsis atlantica sp. nov. with signatures of a generalist lifestyle and marine biomass degradation.</title>
        <authorList>
            <person name="Hagestad O.C."/>
            <person name="Hou L."/>
            <person name="Andersen J.H."/>
            <person name="Hansen E.H."/>
            <person name="Altermark B."/>
            <person name="Li C."/>
            <person name="Kuhnert E."/>
            <person name="Cox R.J."/>
            <person name="Crous P.W."/>
            <person name="Spatafora J.W."/>
            <person name="Lail K."/>
            <person name="Amirebrahimi M."/>
            <person name="Lipzen A."/>
            <person name="Pangilinan J."/>
            <person name="Andreopoulos W."/>
            <person name="Hayes R.D."/>
            <person name="Ng V."/>
            <person name="Grigoriev I.V."/>
            <person name="Jackson S.A."/>
            <person name="Sutton T.D.S."/>
            <person name="Dobson A.D.W."/>
            <person name="Rama T."/>
        </authorList>
    </citation>
    <scope>NUCLEOTIDE SEQUENCE</scope>
    <source>
        <strain evidence="2">TRa3180A</strain>
    </source>
</reference>
<evidence type="ECO:0000313" key="3">
    <source>
        <dbReference type="Proteomes" id="UP000887226"/>
    </source>
</evidence>
<protein>
    <submittedName>
        <fullName evidence="2">Uncharacterized protein</fullName>
    </submittedName>
</protein>
<proteinExistence type="predicted"/>
<accession>A0A9P8CE23</accession>
<comment type="caution">
    <text evidence="2">The sequence shown here is derived from an EMBL/GenBank/DDBJ whole genome shotgun (WGS) entry which is preliminary data.</text>
</comment>
<feature type="region of interest" description="Disordered" evidence="1">
    <location>
        <begin position="129"/>
        <end position="157"/>
    </location>
</feature>
<evidence type="ECO:0000256" key="1">
    <source>
        <dbReference type="SAM" id="MobiDB-lite"/>
    </source>
</evidence>
<gene>
    <name evidence="2" type="ORF">BJ878DRAFT_481206</name>
</gene>
<feature type="compositionally biased region" description="Basic and acidic residues" evidence="1">
    <location>
        <begin position="129"/>
        <end position="143"/>
    </location>
</feature>
<dbReference type="AlphaFoldDB" id="A0A9P8CE23"/>
<dbReference type="Proteomes" id="UP000887226">
    <property type="component" value="Unassembled WGS sequence"/>
</dbReference>